<dbReference type="AlphaFoldDB" id="A0A5B8MIY7"/>
<dbReference type="EMBL" id="CP031035">
    <property type="protein sequence ID" value="QDZ19350.1"/>
    <property type="molecule type" value="Genomic_DNA"/>
</dbReference>
<feature type="compositionally biased region" description="Basic and acidic residues" evidence="1">
    <location>
        <begin position="147"/>
        <end position="164"/>
    </location>
</feature>
<dbReference type="Proteomes" id="UP000316726">
    <property type="component" value="Chromosome 2"/>
</dbReference>
<name>A0A5B8MIY7_9CHLO</name>
<feature type="region of interest" description="Disordered" evidence="1">
    <location>
        <begin position="142"/>
        <end position="205"/>
    </location>
</feature>
<evidence type="ECO:0000313" key="3">
    <source>
        <dbReference type="Proteomes" id="UP000316726"/>
    </source>
</evidence>
<reference evidence="2 3" key="1">
    <citation type="submission" date="2018-07" db="EMBL/GenBank/DDBJ databases">
        <title>The complete nuclear genome of the prasinophyte Chloropicon primus (CCMP1205).</title>
        <authorList>
            <person name="Pombert J.-F."/>
            <person name="Otis C."/>
            <person name="Turmel M."/>
            <person name="Lemieux C."/>
        </authorList>
    </citation>
    <scope>NUCLEOTIDE SEQUENCE [LARGE SCALE GENOMIC DNA]</scope>
    <source>
        <strain evidence="2 3">CCMP1205</strain>
    </source>
</reference>
<sequence>MNEGEANLALQLSALDTTFVSKDALSRLAMVVGSHGIACRNDELTEGCLLWRGCYDERDEGLQRFLPLLYCSTKRAEGQEDEAAVSQILRVALGLQPGARIEPGLLDGSLDIKSRKKFRKEIGEYLKFKKRRLEERFQEGLCQTPEARAEPETERERQAAEKARNTTVVGSDVPGTSREQQGGGDRLCQAAPSRGLHSGREWSDDDDTIPFAEGVYKALRDPNYRVPVIVPKSKRRNNCAAAGMVKKFKGRVRL</sequence>
<evidence type="ECO:0000313" key="2">
    <source>
        <dbReference type="EMBL" id="QDZ19350.1"/>
    </source>
</evidence>
<protein>
    <submittedName>
        <fullName evidence="2">Uncharacterized protein</fullName>
    </submittedName>
</protein>
<proteinExistence type="predicted"/>
<organism evidence="2 3">
    <name type="scientific">Chloropicon primus</name>
    <dbReference type="NCBI Taxonomy" id="1764295"/>
    <lineage>
        <taxon>Eukaryota</taxon>
        <taxon>Viridiplantae</taxon>
        <taxon>Chlorophyta</taxon>
        <taxon>Chloropicophyceae</taxon>
        <taxon>Chloropicales</taxon>
        <taxon>Chloropicaceae</taxon>
        <taxon>Chloropicon</taxon>
    </lineage>
</organism>
<evidence type="ECO:0000256" key="1">
    <source>
        <dbReference type="SAM" id="MobiDB-lite"/>
    </source>
</evidence>
<keyword evidence="3" id="KW-1185">Reference proteome</keyword>
<accession>A0A5B8MIY7</accession>
<gene>
    <name evidence="2" type="ORF">A3770_02p18680</name>
</gene>